<dbReference type="Gene3D" id="3.30.565.10">
    <property type="entry name" value="Histidine kinase-like ATPase, C-terminal domain"/>
    <property type="match status" value="1"/>
</dbReference>
<evidence type="ECO:0000259" key="11">
    <source>
        <dbReference type="Pfam" id="PF07730"/>
    </source>
</evidence>
<dbReference type="Proteomes" id="UP000660265">
    <property type="component" value="Unassembled WGS sequence"/>
</dbReference>
<evidence type="ECO:0000313" key="13">
    <source>
        <dbReference type="Proteomes" id="UP000660265"/>
    </source>
</evidence>
<dbReference type="PANTHER" id="PTHR24421">
    <property type="entry name" value="NITRATE/NITRITE SENSOR PROTEIN NARX-RELATED"/>
    <property type="match status" value="1"/>
</dbReference>
<evidence type="ECO:0000259" key="10">
    <source>
        <dbReference type="Pfam" id="PF02518"/>
    </source>
</evidence>
<feature type="domain" description="Signal transduction histidine kinase subgroup 3 dimerisation and phosphoacceptor" evidence="11">
    <location>
        <begin position="203"/>
        <end position="266"/>
    </location>
</feature>
<gene>
    <name evidence="12" type="ORF">GCM10011583_06340</name>
</gene>
<keyword evidence="6 12" id="KW-0418">Kinase</keyword>
<feature type="transmembrane region" description="Helical" evidence="9">
    <location>
        <begin position="12"/>
        <end position="31"/>
    </location>
</feature>
<feature type="domain" description="Histidine kinase/HSP90-like ATPase" evidence="10">
    <location>
        <begin position="313"/>
        <end position="396"/>
    </location>
</feature>
<keyword evidence="9" id="KW-0472">Membrane</keyword>
<dbReference type="GO" id="GO:0016301">
    <property type="term" value="F:kinase activity"/>
    <property type="evidence" value="ECO:0007669"/>
    <property type="project" value="UniProtKB-KW"/>
</dbReference>
<feature type="transmembrane region" description="Helical" evidence="9">
    <location>
        <begin position="151"/>
        <end position="176"/>
    </location>
</feature>
<evidence type="ECO:0000256" key="2">
    <source>
        <dbReference type="ARBA" id="ARBA00012438"/>
    </source>
</evidence>
<keyword evidence="3" id="KW-0597">Phosphoprotein</keyword>
<evidence type="ECO:0000256" key="1">
    <source>
        <dbReference type="ARBA" id="ARBA00000085"/>
    </source>
</evidence>
<evidence type="ECO:0000313" key="12">
    <source>
        <dbReference type="EMBL" id="GGJ77665.1"/>
    </source>
</evidence>
<evidence type="ECO:0000256" key="3">
    <source>
        <dbReference type="ARBA" id="ARBA00022553"/>
    </source>
</evidence>
<evidence type="ECO:0000256" key="9">
    <source>
        <dbReference type="SAM" id="Phobius"/>
    </source>
</evidence>
<dbReference type="Gene3D" id="1.20.5.1930">
    <property type="match status" value="1"/>
</dbReference>
<sequence length="397" mass="43044">MVRPAVRTVTYTRWLHLFIGAVAAPVVGLIYPGLDGSGGGNWLLPLVPLPLVAVAACVPGMRVAETMQAQLLLFPRPRTPHRRPDLGIAGSPSASWGDRWRVFIWLTVRLWLGFGVTVVTINGVVLMLGLLTPSLWPPFGSPLPLLGPWSWWYPLLAPVTGVTLIALTWGAGALMAGLAPRLLGPSPAERFAELEERTERLQERTRLARELHDTIGHALTIAVVQAGAARAAGTPEFTDRALAAIEDTGREALSELDRVLRLLREDANPTEQRLTLAHAGRLVESARGAGADVTAETDGDVDALPGPVSHEGYRMLQESLTNALRHAGPVPVTVRIEVRDGRLELEVRNKLPAESRDFRDGGSGLRGLRERAVLLGGVAEYGPHEGEWRVRVTLPLR</sequence>
<dbReference type="PANTHER" id="PTHR24421:SF10">
    <property type="entry name" value="NITRATE_NITRITE SENSOR PROTEIN NARQ"/>
    <property type="match status" value="1"/>
</dbReference>
<comment type="caution">
    <text evidence="12">The sequence shown here is derived from an EMBL/GenBank/DDBJ whole genome shotgun (WGS) entry which is preliminary data.</text>
</comment>
<dbReference type="InterPro" id="IPR036890">
    <property type="entry name" value="HATPase_C_sf"/>
</dbReference>
<evidence type="ECO:0000256" key="5">
    <source>
        <dbReference type="ARBA" id="ARBA00022741"/>
    </source>
</evidence>
<organism evidence="12 13">
    <name type="scientific">Streptomyces camponoticapitis</name>
    <dbReference type="NCBI Taxonomy" id="1616125"/>
    <lineage>
        <taxon>Bacteria</taxon>
        <taxon>Bacillati</taxon>
        <taxon>Actinomycetota</taxon>
        <taxon>Actinomycetes</taxon>
        <taxon>Kitasatosporales</taxon>
        <taxon>Streptomycetaceae</taxon>
        <taxon>Streptomyces</taxon>
    </lineage>
</organism>
<dbReference type="SUPFAM" id="SSF55874">
    <property type="entry name" value="ATPase domain of HSP90 chaperone/DNA topoisomerase II/histidine kinase"/>
    <property type="match status" value="1"/>
</dbReference>
<evidence type="ECO:0000256" key="6">
    <source>
        <dbReference type="ARBA" id="ARBA00022777"/>
    </source>
</evidence>
<dbReference type="Pfam" id="PF02518">
    <property type="entry name" value="HATPase_c"/>
    <property type="match status" value="1"/>
</dbReference>
<feature type="transmembrane region" description="Helical" evidence="9">
    <location>
        <begin position="110"/>
        <end position="131"/>
    </location>
</feature>
<keyword evidence="13" id="KW-1185">Reference proteome</keyword>
<dbReference type="EC" id="2.7.13.3" evidence="2"/>
<reference evidence="13" key="1">
    <citation type="journal article" date="2019" name="Int. J. Syst. Evol. Microbiol.">
        <title>The Global Catalogue of Microorganisms (GCM) 10K type strain sequencing project: providing services to taxonomists for standard genome sequencing and annotation.</title>
        <authorList>
            <consortium name="The Broad Institute Genomics Platform"/>
            <consortium name="The Broad Institute Genome Sequencing Center for Infectious Disease"/>
            <person name="Wu L."/>
            <person name="Ma J."/>
        </authorList>
    </citation>
    <scope>NUCLEOTIDE SEQUENCE [LARGE SCALE GENOMIC DNA]</scope>
    <source>
        <strain evidence="13">CGMCC 4.7275</strain>
    </source>
</reference>
<protein>
    <recommendedName>
        <fullName evidence="2">histidine kinase</fullName>
        <ecNumber evidence="2">2.7.13.3</ecNumber>
    </recommendedName>
</protein>
<accession>A0ABQ2DY24</accession>
<dbReference type="Pfam" id="PF07730">
    <property type="entry name" value="HisKA_3"/>
    <property type="match status" value="1"/>
</dbReference>
<keyword evidence="9" id="KW-1133">Transmembrane helix</keyword>
<keyword evidence="7" id="KW-0067">ATP-binding</keyword>
<comment type="catalytic activity">
    <reaction evidence="1">
        <text>ATP + protein L-histidine = ADP + protein N-phospho-L-histidine.</text>
        <dbReference type="EC" id="2.7.13.3"/>
    </reaction>
</comment>
<dbReference type="CDD" id="cd16917">
    <property type="entry name" value="HATPase_UhpB-NarQ-NarX-like"/>
    <property type="match status" value="1"/>
</dbReference>
<name>A0ABQ2DY24_9ACTN</name>
<feature type="transmembrane region" description="Helical" evidence="9">
    <location>
        <begin position="43"/>
        <end position="64"/>
    </location>
</feature>
<dbReference type="EMBL" id="BMMV01000002">
    <property type="protein sequence ID" value="GGJ77665.1"/>
    <property type="molecule type" value="Genomic_DNA"/>
</dbReference>
<keyword evidence="5" id="KW-0547">Nucleotide-binding</keyword>
<evidence type="ECO:0000256" key="7">
    <source>
        <dbReference type="ARBA" id="ARBA00022840"/>
    </source>
</evidence>
<dbReference type="InterPro" id="IPR050482">
    <property type="entry name" value="Sensor_HK_TwoCompSys"/>
</dbReference>
<keyword evidence="9" id="KW-0812">Transmembrane</keyword>
<proteinExistence type="predicted"/>
<dbReference type="InterPro" id="IPR011712">
    <property type="entry name" value="Sig_transdc_His_kin_sub3_dim/P"/>
</dbReference>
<evidence type="ECO:0000256" key="4">
    <source>
        <dbReference type="ARBA" id="ARBA00022679"/>
    </source>
</evidence>
<keyword evidence="8" id="KW-0902">Two-component regulatory system</keyword>
<keyword evidence="4" id="KW-0808">Transferase</keyword>
<evidence type="ECO:0000256" key="8">
    <source>
        <dbReference type="ARBA" id="ARBA00023012"/>
    </source>
</evidence>
<dbReference type="InterPro" id="IPR003594">
    <property type="entry name" value="HATPase_dom"/>
</dbReference>